<dbReference type="AlphaFoldDB" id="A0A8T2SYD7"/>
<feature type="domain" description="NAC" evidence="5">
    <location>
        <begin position="63"/>
        <end position="220"/>
    </location>
</feature>
<feature type="compositionally biased region" description="Polar residues" evidence="4">
    <location>
        <begin position="680"/>
        <end position="691"/>
    </location>
</feature>
<feature type="region of interest" description="Disordered" evidence="4">
    <location>
        <begin position="670"/>
        <end position="724"/>
    </location>
</feature>
<evidence type="ECO:0000256" key="4">
    <source>
        <dbReference type="SAM" id="MobiDB-lite"/>
    </source>
</evidence>
<dbReference type="OrthoDB" id="1882130at2759"/>
<dbReference type="InterPro" id="IPR003441">
    <property type="entry name" value="NAC-dom"/>
</dbReference>
<dbReference type="PROSITE" id="PS51005">
    <property type="entry name" value="NAC"/>
    <property type="match status" value="1"/>
</dbReference>
<dbReference type="EMBL" id="CM035422">
    <property type="protein sequence ID" value="KAH7373844.1"/>
    <property type="molecule type" value="Genomic_DNA"/>
</dbReference>
<dbReference type="Gene3D" id="2.170.150.80">
    <property type="entry name" value="NAC domain"/>
    <property type="match status" value="1"/>
</dbReference>
<feature type="region of interest" description="Disordered" evidence="4">
    <location>
        <begin position="575"/>
        <end position="599"/>
    </location>
</feature>
<dbReference type="Proteomes" id="UP000825935">
    <property type="component" value="Chromosome 17"/>
</dbReference>
<keyword evidence="2" id="KW-0804">Transcription</keyword>
<feature type="compositionally biased region" description="Polar residues" evidence="4">
    <location>
        <begin position="575"/>
        <end position="589"/>
    </location>
</feature>
<accession>A0A8T2SYD7</accession>
<feature type="region of interest" description="Disordered" evidence="4">
    <location>
        <begin position="224"/>
        <end position="272"/>
    </location>
</feature>
<dbReference type="InterPro" id="IPR044799">
    <property type="entry name" value="SOG1-like"/>
</dbReference>
<name>A0A8T2SYD7_CERRI</name>
<dbReference type="PANTHER" id="PTHR31079:SF20">
    <property type="entry name" value="NAC DOMAIN-CONTAINING PROTEIN 10"/>
    <property type="match status" value="1"/>
</dbReference>
<dbReference type="Pfam" id="PF02365">
    <property type="entry name" value="NAM"/>
    <property type="match status" value="1"/>
</dbReference>
<feature type="compositionally biased region" description="Acidic residues" evidence="4">
    <location>
        <begin position="232"/>
        <end position="245"/>
    </location>
</feature>
<dbReference type="SUPFAM" id="SSF101941">
    <property type="entry name" value="NAC domain"/>
    <property type="match status" value="1"/>
</dbReference>
<organism evidence="6 7">
    <name type="scientific">Ceratopteris richardii</name>
    <name type="common">Triangle waterfern</name>
    <dbReference type="NCBI Taxonomy" id="49495"/>
    <lineage>
        <taxon>Eukaryota</taxon>
        <taxon>Viridiplantae</taxon>
        <taxon>Streptophyta</taxon>
        <taxon>Embryophyta</taxon>
        <taxon>Tracheophyta</taxon>
        <taxon>Polypodiopsida</taxon>
        <taxon>Polypodiidae</taxon>
        <taxon>Polypodiales</taxon>
        <taxon>Pteridineae</taxon>
        <taxon>Pteridaceae</taxon>
        <taxon>Parkerioideae</taxon>
        <taxon>Ceratopteris</taxon>
    </lineage>
</organism>
<dbReference type="GO" id="GO:0003700">
    <property type="term" value="F:DNA-binding transcription factor activity"/>
    <property type="evidence" value="ECO:0007669"/>
    <property type="project" value="InterPro"/>
</dbReference>
<keyword evidence="3" id="KW-0539">Nucleus</keyword>
<dbReference type="PANTHER" id="PTHR31079">
    <property type="entry name" value="NAC DOMAIN-CONTAINING PROTEIN 73"/>
    <property type="match status" value="1"/>
</dbReference>
<feature type="compositionally biased region" description="Polar residues" evidence="4">
    <location>
        <begin position="713"/>
        <end position="724"/>
    </location>
</feature>
<reference evidence="6" key="1">
    <citation type="submission" date="2021-08" db="EMBL/GenBank/DDBJ databases">
        <title>WGS assembly of Ceratopteris richardii.</title>
        <authorList>
            <person name="Marchant D.B."/>
            <person name="Chen G."/>
            <person name="Jenkins J."/>
            <person name="Shu S."/>
            <person name="Leebens-Mack J."/>
            <person name="Grimwood J."/>
            <person name="Schmutz J."/>
            <person name="Soltis P."/>
            <person name="Soltis D."/>
            <person name="Chen Z.-H."/>
        </authorList>
    </citation>
    <scope>NUCLEOTIDE SEQUENCE</scope>
    <source>
        <strain evidence="6">Whitten #5841</strain>
        <tissue evidence="6">Leaf</tissue>
    </source>
</reference>
<keyword evidence="7" id="KW-1185">Reference proteome</keyword>
<dbReference type="GO" id="GO:0003677">
    <property type="term" value="F:DNA binding"/>
    <property type="evidence" value="ECO:0007669"/>
    <property type="project" value="InterPro"/>
</dbReference>
<feature type="compositionally biased region" description="Basic and acidic residues" evidence="4">
    <location>
        <begin position="693"/>
        <end position="706"/>
    </location>
</feature>
<keyword evidence="1" id="KW-0805">Transcription regulation</keyword>
<evidence type="ECO:0000256" key="1">
    <source>
        <dbReference type="ARBA" id="ARBA00023015"/>
    </source>
</evidence>
<sequence>MRTPTKALHRWIFLGSRQRVYHITGRTFARKVKDPNYTANVQTRCEYCGNEMEKTQLQDWPGLPAGVKFDPGDREILEHLSAKMGLHGRKPHPFIDEFIPTLTEEDGICYTHPENLPGIRHDGTSTHYFHTQTKAYTTGTRKKRKIQCRDYGEIRWHKTGKTRPILENGIRIGFKKIMVLYMSTGKKAKQEKTNWVMHQYHVSVNEEEQGELVVSKVFYQTQPRQAGGKDNVEEEPGEDAEEMADSDQNCEQNGDAAPTTSAPSAPAPPRPNTLFLAIKEQADVLQASLEYREVENAVTSNPVEAEENVLERHRDISNEQIHTEEQIYNAEACMSEVHPQELPTNGYAEGGESQQSSLSISGIITRLLADSQKSCNQGDENFDYKTMLARACAHLDRPTAMSEENQKPCSQDPETDDIIQRELEKLPAAHLNRPSATSMGEQAGQDTPPVFSVIQKSCSQDDRDRLLDEPPAHLDRQSAMSMDQRIAHDTTPAFMVATFNSVSTEGNDPRSHFQYNIERIRKERHDDTSQKRLPHVIQRDLLTEENVHDEFESQLPSFGSFGYRSNLLGTESQKLWSQDRQNPNSQHLMNQEGRTDHGPQPDFGVAVSTAMSTEGHALGSQTEIWNERIRQEWQDFAGRAAYPEAPYRIPGEGQAQDEFGSLPSFDSFGDLSSLLRSDSQRPWSQDSQQAAMDQKKSANDNLDIKPDFAGQILDSQNSGTRPKS</sequence>
<evidence type="ECO:0000313" key="7">
    <source>
        <dbReference type="Proteomes" id="UP000825935"/>
    </source>
</evidence>
<gene>
    <name evidence="6" type="ORF">KP509_17G077400</name>
</gene>
<dbReference type="FunFam" id="2.170.150.80:FF:000009">
    <property type="entry name" value="NAC domain-containing protein 8"/>
    <property type="match status" value="1"/>
</dbReference>
<dbReference type="InterPro" id="IPR036093">
    <property type="entry name" value="NAC_dom_sf"/>
</dbReference>
<proteinExistence type="predicted"/>
<evidence type="ECO:0000259" key="5">
    <source>
        <dbReference type="PROSITE" id="PS51005"/>
    </source>
</evidence>
<comment type="caution">
    <text evidence="6">The sequence shown here is derived from an EMBL/GenBank/DDBJ whole genome shotgun (WGS) entry which is preliminary data.</text>
</comment>
<evidence type="ECO:0000256" key="3">
    <source>
        <dbReference type="ARBA" id="ARBA00023242"/>
    </source>
</evidence>
<protein>
    <recommendedName>
        <fullName evidence="5">NAC domain-containing protein</fullName>
    </recommendedName>
</protein>
<evidence type="ECO:0000313" key="6">
    <source>
        <dbReference type="EMBL" id="KAH7373844.1"/>
    </source>
</evidence>
<evidence type="ECO:0000256" key="2">
    <source>
        <dbReference type="ARBA" id="ARBA00023163"/>
    </source>
</evidence>